<sequence length="294" mass="30189">PEHKYPITIPSLPNFSLTSSRTISFTSPSTASLSPFTTLSSLGSFQRSLSISNLSNTLHLNNNPPTFTMQAKIVALSAIAAVVNADLRLNTNDIPSDCTAICRPIRDLGNICTVNFIPGQTNNNSDQLQDELDAQCVCTNSSFDVKNLAAQCSSCMNEKVASDQQRSLEGINSIMSQCGFQSTSYASSATSSANTVIVLATRLTASSQLTTTIGGGATPAPTSERSRTSEARTTTFLTSNGGGFPSIATSTIGGGRETGSPNAAAGVVAPGSNSVLGAAGLAVAGAFALGAFML</sequence>
<dbReference type="RefSeq" id="XP_045264658.1">
    <property type="nucleotide sequence ID" value="XM_045402927.1"/>
</dbReference>
<reference evidence="2" key="2">
    <citation type="submission" date="2020-03" db="EMBL/GenBank/DDBJ databases">
        <authorList>
            <person name="Fu F.-F."/>
            <person name="Chen J."/>
        </authorList>
    </citation>
    <scope>NUCLEOTIDE SEQUENCE</scope>
    <source>
        <strain evidence="2">Lc1</strain>
    </source>
</reference>
<dbReference type="Proteomes" id="UP000613401">
    <property type="component" value="Unassembled WGS sequence"/>
</dbReference>
<evidence type="ECO:0000313" key="3">
    <source>
        <dbReference type="Proteomes" id="UP000613401"/>
    </source>
</evidence>
<keyword evidence="3" id="KW-1185">Reference proteome</keyword>
<feature type="non-terminal residue" evidence="2">
    <location>
        <position position="294"/>
    </location>
</feature>
<comment type="caution">
    <text evidence="2">The sequence shown here is derived from an EMBL/GenBank/DDBJ whole genome shotgun (WGS) entry which is preliminary data.</text>
</comment>
<reference evidence="2" key="1">
    <citation type="journal article" date="2020" name="Phytopathology">
        <title>Genome sequence and comparative analysis of Colletotrichum gloeosporioides isolated from Liriodendron leaves.</title>
        <authorList>
            <person name="Fu F.F."/>
            <person name="Hao Z."/>
            <person name="Wang P."/>
            <person name="Lu Y."/>
            <person name="Xue L.J."/>
            <person name="Wei G."/>
            <person name="Tian Y."/>
            <person name="Baishi H."/>
            <person name="Xu H."/>
            <person name="Shi J."/>
            <person name="Cheng T."/>
            <person name="Wang G."/>
            <person name="Yi Y."/>
            <person name="Chen J."/>
        </authorList>
    </citation>
    <scope>NUCLEOTIDE SEQUENCE</scope>
    <source>
        <strain evidence="2">Lc1</strain>
    </source>
</reference>
<organism evidence="2 3">
    <name type="scientific">Colletotrichum gloeosporioides</name>
    <name type="common">Anthracnose fungus</name>
    <name type="synonym">Glomerella cingulata</name>
    <dbReference type="NCBI Taxonomy" id="474922"/>
    <lineage>
        <taxon>Eukaryota</taxon>
        <taxon>Fungi</taxon>
        <taxon>Dikarya</taxon>
        <taxon>Ascomycota</taxon>
        <taxon>Pezizomycotina</taxon>
        <taxon>Sordariomycetes</taxon>
        <taxon>Hypocreomycetidae</taxon>
        <taxon>Glomerellales</taxon>
        <taxon>Glomerellaceae</taxon>
        <taxon>Colletotrichum</taxon>
        <taxon>Colletotrichum gloeosporioides species complex</taxon>
    </lineage>
</organism>
<gene>
    <name evidence="2" type="ORF">GCG54_00002845</name>
</gene>
<dbReference type="EMBL" id="WVTB01000042">
    <property type="protein sequence ID" value="KAF3805499.1"/>
    <property type="molecule type" value="Genomic_DNA"/>
</dbReference>
<evidence type="ECO:0000313" key="2">
    <source>
        <dbReference type="EMBL" id="KAF3805499.1"/>
    </source>
</evidence>
<dbReference type="AlphaFoldDB" id="A0A8H4CKJ3"/>
<proteinExistence type="predicted"/>
<dbReference type="GeneID" id="69010006"/>
<name>A0A8H4CKJ3_COLGL</name>
<accession>A0A8H4CKJ3</accession>
<protein>
    <submittedName>
        <fullName evidence="2">Protein CAP22</fullName>
    </submittedName>
</protein>
<evidence type="ECO:0000256" key="1">
    <source>
        <dbReference type="SAM" id="MobiDB-lite"/>
    </source>
</evidence>
<feature type="region of interest" description="Disordered" evidence="1">
    <location>
        <begin position="211"/>
        <end position="230"/>
    </location>
</feature>